<dbReference type="SUPFAM" id="SSF51735">
    <property type="entry name" value="NAD(P)-binding Rossmann-fold domains"/>
    <property type="match status" value="1"/>
</dbReference>
<evidence type="ECO:0000259" key="1">
    <source>
        <dbReference type="SMART" id="SM00829"/>
    </source>
</evidence>
<dbReference type="Gene3D" id="3.90.180.10">
    <property type="entry name" value="Medium-chain alcohol dehydrogenases, catalytic domain"/>
    <property type="match status" value="1"/>
</dbReference>
<accession>A0A7W7WVP9</accession>
<feature type="domain" description="Enoyl reductase (ER)" evidence="1">
    <location>
        <begin position="10"/>
        <end position="303"/>
    </location>
</feature>
<organism evidence="2 3">
    <name type="scientific">Saccharothrix violaceirubra</name>
    <dbReference type="NCBI Taxonomy" id="413306"/>
    <lineage>
        <taxon>Bacteria</taxon>
        <taxon>Bacillati</taxon>
        <taxon>Actinomycetota</taxon>
        <taxon>Actinomycetes</taxon>
        <taxon>Pseudonocardiales</taxon>
        <taxon>Pseudonocardiaceae</taxon>
        <taxon>Saccharothrix</taxon>
    </lineage>
</organism>
<dbReference type="InterPro" id="IPR051397">
    <property type="entry name" value="Zn-ADH-like_protein"/>
</dbReference>
<dbReference type="InterPro" id="IPR020843">
    <property type="entry name" value="ER"/>
</dbReference>
<gene>
    <name evidence="2" type="ORF">F4559_002928</name>
</gene>
<keyword evidence="3" id="KW-1185">Reference proteome</keyword>
<reference evidence="2 3" key="1">
    <citation type="submission" date="2020-08" db="EMBL/GenBank/DDBJ databases">
        <title>Sequencing the genomes of 1000 actinobacteria strains.</title>
        <authorList>
            <person name="Klenk H.-P."/>
        </authorList>
    </citation>
    <scope>NUCLEOTIDE SEQUENCE [LARGE SCALE GENOMIC DNA]</scope>
    <source>
        <strain evidence="2 3">DSM 45084</strain>
    </source>
</reference>
<dbReference type="Proteomes" id="UP000542674">
    <property type="component" value="Unassembled WGS sequence"/>
</dbReference>
<protein>
    <submittedName>
        <fullName evidence="2">NADPH2:quinone reductase</fullName>
        <ecNumber evidence="2">1.6.5.5</ecNumber>
    </submittedName>
</protein>
<dbReference type="EC" id="1.6.5.5" evidence="2"/>
<dbReference type="Pfam" id="PF00107">
    <property type="entry name" value="ADH_zinc_N"/>
    <property type="match status" value="1"/>
</dbReference>
<dbReference type="InterPro" id="IPR011032">
    <property type="entry name" value="GroES-like_sf"/>
</dbReference>
<sequence>MRAFLLREYGGTPELDVIDEPLPGPGQVLAEVLAAGVNPVDLAIADGQLGTAHPLPRVLGNEAVVLLGDRVGYSQRTSGSFADRTLVDPAGVLDVPSALDPTAVFAAGISGQPAWIPLETTAALRPGETVLVLGATGAAGQVAVQAARLLGAGRVVAAAGHRPTLTALLDRGADEVVVLGGPDDAAALLEATRGGADVVYDPLWGAPFSAALRATRPGGRTVTVGRSAGEHVAAIPVFDFLGRTMLSYRNGGASPDVVARAFGRMLRHVAAGELVVDTSVFPLSAAADAWAHQKSVPHGKVVLGTA</sequence>
<name>A0A7W7WVP9_9PSEU</name>
<comment type="caution">
    <text evidence="2">The sequence shown here is derived from an EMBL/GenBank/DDBJ whole genome shotgun (WGS) entry which is preliminary data.</text>
</comment>
<evidence type="ECO:0000313" key="3">
    <source>
        <dbReference type="Proteomes" id="UP000542674"/>
    </source>
</evidence>
<dbReference type="InterPro" id="IPR036291">
    <property type="entry name" value="NAD(P)-bd_dom_sf"/>
</dbReference>
<dbReference type="EMBL" id="JACHJS010000001">
    <property type="protein sequence ID" value="MBB4965569.1"/>
    <property type="molecule type" value="Genomic_DNA"/>
</dbReference>
<dbReference type="AlphaFoldDB" id="A0A7W7WVP9"/>
<dbReference type="SMART" id="SM00829">
    <property type="entry name" value="PKS_ER"/>
    <property type="match status" value="1"/>
</dbReference>
<proteinExistence type="predicted"/>
<dbReference type="PANTHER" id="PTHR43677">
    <property type="entry name" value="SHORT-CHAIN DEHYDROGENASE/REDUCTASE"/>
    <property type="match status" value="1"/>
</dbReference>
<dbReference type="InterPro" id="IPR013149">
    <property type="entry name" value="ADH-like_C"/>
</dbReference>
<evidence type="ECO:0000313" key="2">
    <source>
        <dbReference type="EMBL" id="MBB4965569.1"/>
    </source>
</evidence>
<keyword evidence="2" id="KW-0560">Oxidoreductase</keyword>
<dbReference type="SUPFAM" id="SSF50129">
    <property type="entry name" value="GroES-like"/>
    <property type="match status" value="1"/>
</dbReference>
<dbReference type="PANTHER" id="PTHR43677:SF4">
    <property type="entry name" value="QUINONE OXIDOREDUCTASE-LIKE PROTEIN 2"/>
    <property type="match status" value="1"/>
</dbReference>
<dbReference type="RefSeq" id="WP_184669165.1">
    <property type="nucleotide sequence ID" value="NZ_BAABAI010000029.1"/>
</dbReference>
<dbReference type="GO" id="GO:0003960">
    <property type="term" value="F:quinone reductase (NADPH) activity"/>
    <property type="evidence" value="ECO:0007669"/>
    <property type="project" value="UniProtKB-EC"/>
</dbReference>